<dbReference type="InterPro" id="IPR050833">
    <property type="entry name" value="Poly_Biosynth_Transport"/>
</dbReference>
<dbReference type="AlphaFoldDB" id="A0A1B4XGY0"/>
<dbReference type="GO" id="GO:0005886">
    <property type="term" value="C:plasma membrane"/>
    <property type="evidence" value="ECO:0007669"/>
    <property type="project" value="UniProtKB-SubCell"/>
</dbReference>
<dbReference type="PANTHER" id="PTHR30250">
    <property type="entry name" value="PST FAMILY PREDICTED COLANIC ACID TRANSPORTER"/>
    <property type="match status" value="1"/>
</dbReference>
<comment type="subcellular location">
    <subcellularLocation>
        <location evidence="1">Cell membrane</location>
        <topology evidence="1">Multi-pass membrane protein</topology>
    </subcellularLocation>
</comment>
<evidence type="ECO:0000256" key="1">
    <source>
        <dbReference type="ARBA" id="ARBA00004651"/>
    </source>
</evidence>
<dbReference type="Proteomes" id="UP000243180">
    <property type="component" value="Chromosome"/>
</dbReference>
<evidence type="ECO:0000256" key="5">
    <source>
        <dbReference type="ARBA" id="ARBA00023136"/>
    </source>
</evidence>
<dbReference type="InterPro" id="IPR002797">
    <property type="entry name" value="Polysacc_synth"/>
</dbReference>
<evidence type="ECO:0000256" key="6">
    <source>
        <dbReference type="SAM" id="Phobius"/>
    </source>
</evidence>
<feature type="transmembrane region" description="Helical" evidence="6">
    <location>
        <begin position="478"/>
        <end position="501"/>
    </location>
</feature>
<dbReference type="EMBL" id="AP014879">
    <property type="protein sequence ID" value="BAV34019.1"/>
    <property type="molecule type" value="Genomic_DNA"/>
</dbReference>
<protein>
    <submittedName>
        <fullName evidence="7">Polysaccharide biosynthesis protein</fullName>
    </submittedName>
</protein>
<reference evidence="7 8" key="1">
    <citation type="submission" date="2015-05" db="EMBL/GenBank/DDBJ databases">
        <title>Complete genome sequence of a sulfur-oxidizing gammaproteobacterium strain HA5.</title>
        <authorList>
            <person name="Miura A."/>
            <person name="Kojima H."/>
            <person name="Fukui M."/>
        </authorList>
    </citation>
    <scope>NUCLEOTIDE SEQUENCE [LARGE SCALE GENOMIC DNA]</scope>
    <source>
        <strain evidence="7 8">HA5</strain>
    </source>
</reference>
<feature type="transmembrane region" description="Helical" evidence="6">
    <location>
        <begin position="237"/>
        <end position="257"/>
    </location>
</feature>
<dbReference type="Pfam" id="PF01943">
    <property type="entry name" value="Polysacc_synt"/>
    <property type="match status" value="1"/>
</dbReference>
<feature type="transmembrane region" description="Helical" evidence="6">
    <location>
        <begin position="51"/>
        <end position="69"/>
    </location>
</feature>
<evidence type="ECO:0000256" key="2">
    <source>
        <dbReference type="ARBA" id="ARBA00022475"/>
    </source>
</evidence>
<evidence type="ECO:0000313" key="7">
    <source>
        <dbReference type="EMBL" id="BAV34019.1"/>
    </source>
</evidence>
<keyword evidence="5 6" id="KW-0472">Membrane</keyword>
<dbReference type="InParanoid" id="A0A1B4XGY0"/>
<sequence length="518" mass="55066">MPNQTHTHFVTKPKRPTGIARNAAANWLAFLFVAAVSFFLSPIIVRNLGNSAYGVWSLLVSVVGYLGLLDFGVRGAVTRYVAHHHAVGDSEGSSSIVSAGMVLFLFLGFIAVLLSGVVAYFLPVLFNVPDTLVGDSRLVLVVGGLTVATTLVGAVFGGIVTGLERFDVSSGTEIVVTAIRSVAIVLALNAGYGLVALGCIHLASSVLYGVAARIAVHRLYPELKLRFHGDLRPHIRTIFSYSMFLSVIHVMGIVAYYSDALVIAAFLPVSAVTYYAIAGNLCDYAYKVAGSLSKMMTPRVSAMTSMGSGNVSDEIVNTARIATLATAPIAATFWFRGESFINLWMGTDYGPAAGEVLRVLAFVVWLGGARFVASASIMGVNRHRTLIPALVFEAIVNLALSIALVGAFGIVGVAIGTLIPSVLVTLLYIPFCLSRATGVPAGVFYRRAWLLPTLAVLPFALVNIFLERVLPASNLAFFFLQIILTLPLVVVGAIVSCLTPAEKTQVGSMMKRAYSALR</sequence>
<evidence type="ECO:0000256" key="4">
    <source>
        <dbReference type="ARBA" id="ARBA00022989"/>
    </source>
</evidence>
<dbReference type="KEGG" id="slim:SCL_1716"/>
<organism evidence="7 8">
    <name type="scientific">Sulfuricaulis limicola</name>
    <dbReference type="NCBI Taxonomy" id="1620215"/>
    <lineage>
        <taxon>Bacteria</taxon>
        <taxon>Pseudomonadati</taxon>
        <taxon>Pseudomonadota</taxon>
        <taxon>Gammaproteobacteria</taxon>
        <taxon>Acidiferrobacterales</taxon>
        <taxon>Acidiferrobacteraceae</taxon>
        <taxon>Sulfuricaulis</taxon>
    </lineage>
</organism>
<feature type="transmembrane region" description="Helical" evidence="6">
    <location>
        <begin position="24"/>
        <end position="45"/>
    </location>
</feature>
<feature type="transmembrane region" description="Helical" evidence="6">
    <location>
        <begin position="170"/>
        <end position="188"/>
    </location>
</feature>
<keyword evidence="3 6" id="KW-0812">Transmembrane</keyword>
<name>A0A1B4XGY0_9GAMM</name>
<dbReference type="PANTHER" id="PTHR30250:SF26">
    <property type="entry name" value="PSMA PROTEIN"/>
    <property type="match status" value="1"/>
</dbReference>
<feature type="transmembrane region" description="Helical" evidence="6">
    <location>
        <begin position="194"/>
        <end position="216"/>
    </location>
</feature>
<feature type="transmembrane region" description="Helical" evidence="6">
    <location>
        <begin position="315"/>
        <end position="336"/>
    </location>
</feature>
<keyword evidence="8" id="KW-1185">Reference proteome</keyword>
<feature type="transmembrane region" description="Helical" evidence="6">
    <location>
        <begin position="263"/>
        <end position="286"/>
    </location>
</feature>
<feature type="transmembrane region" description="Helical" evidence="6">
    <location>
        <begin position="448"/>
        <end position="466"/>
    </location>
</feature>
<feature type="transmembrane region" description="Helical" evidence="6">
    <location>
        <begin position="417"/>
        <end position="436"/>
    </location>
</feature>
<proteinExistence type="predicted"/>
<keyword evidence="4 6" id="KW-1133">Transmembrane helix</keyword>
<feature type="transmembrane region" description="Helical" evidence="6">
    <location>
        <begin position="356"/>
        <end position="373"/>
    </location>
</feature>
<feature type="transmembrane region" description="Helical" evidence="6">
    <location>
        <begin position="385"/>
        <end position="411"/>
    </location>
</feature>
<gene>
    <name evidence="7" type="ORF">SCL_1716</name>
</gene>
<keyword evidence="2" id="KW-1003">Cell membrane</keyword>
<feature type="transmembrane region" description="Helical" evidence="6">
    <location>
        <begin position="102"/>
        <end position="126"/>
    </location>
</feature>
<accession>A0A1B4XGY0</accession>
<feature type="transmembrane region" description="Helical" evidence="6">
    <location>
        <begin position="138"/>
        <end position="163"/>
    </location>
</feature>
<evidence type="ECO:0000256" key="3">
    <source>
        <dbReference type="ARBA" id="ARBA00022692"/>
    </source>
</evidence>
<evidence type="ECO:0000313" key="8">
    <source>
        <dbReference type="Proteomes" id="UP000243180"/>
    </source>
</evidence>